<protein>
    <recommendedName>
        <fullName evidence="3">PIN domain-containing protein</fullName>
    </recommendedName>
</protein>
<evidence type="ECO:0000313" key="2">
    <source>
        <dbReference type="Proteomes" id="UP000523821"/>
    </source>
</evidence>
<reference evidence="1 2" key="1">
    <citation type="submission" date="2020-08" db="EMBL/GenBank/DDBJ databases">
        <title>Genomic Encyclopedia of Type Strains, Phase IV (KMG-IV): sequencing the most valuable type-strain genomes for metagenomic binning, comparative biology and taxonomic classification.</title>
        <authorList>
            <person name="Goeker M."/>
        </authorList>
    </citation>
    <scope>NUCLEOTIDE SEQUENCE [LARGE SCALE GENOMIC DNA]</scope>
    <source>
        <strain evidence="1 2">DSM 16268</strain>
    </source>
</reference>
<evidence type="ECO:0000313" key="1">
    <source>
        <dbReference type="EMBL" id="MBB5754677.1"/>
    </source>
</evidence>
<name>A0A7W9FPV8_9HYPH</name>
<keyword evidence="2" id="KW-1185">Reference proteome</keyword>
<comment type="caution">
    <text evidence="1">The sequence shown here is derived from an EMBL/GenBank/DDBJ whole genome shotgun (WGS) entry which is preliminary data.</text>
</comment>
<evidence type="ECO:0008006" key="3">
    <source>
        <dbReference type="Google" id="ProtNLM"/>
    </source>
</evidence>
<accession>A0A7W9FPV8</accession>
<dbReference type="AlphaFoldDB" id="A0A7W9FPV8"/>
<dbReference type="RefSeq" id="WP_183858108.1">
    <property type="nucleotide sequence ID" value="NZ_JACHOO010000009.1"/>
</dbReference>
<proteinExistence type="predicted"/>
<dbReference type="Proteomes" id="UP000523821">
    <property type="component" value="Unassembled WGS sequence"/>
</dbReference>
<dbReference type="EMBL" id="JACHOO010000009">
    <property type="protein sequence ID" value="MBB5754677.1"/>
    <property type="molecule type" value="Genomic_DNA"/>
</dbReference>
<organism evidence="1 2">
    <name type="scientific">Prosthecomicrobium pneumaticum</name>
    <dbReference type="NCBI Taxonomy" id="81895"/>
    <lineage>
        <taxon>Bacteria</taxon>
        <taxon>Pseudomonadati</taxon>
        <taxon>Pseudomonadota</taxon>
        <taxon>Alphaproteobacteria</taxon>
        <taxon>Hyphomicrobiales</taxon>
        <taxon>Kaistiaceae</taxon>
        <taxon>Prosthecomicrobium</taxon>
    </lineage>
</organism>
<sequence length="171" mass="18817">MARHRGPVLVDTNVILESHRIGAWAALAGGYPVETVEDCVIETQTGFQRRRAEQQIDAKALRASLKAVHAPGDLEIAAAVVRAPDIALDIGERSLWAHTLTRTDGWVLCGPDKASLRFGVRLGYRDRLVALERLLQEAGYRPKEPLKLAYTSKWLEKTLGELVLSEGAGRP</sequence>
<gene>
    <name evidence="1" type="ORF">GGQ63_003765</name>
</gene>